<dbReference type="SUPFAM" id="SSF54637">
    <property type="entry name" value="Thioesterase/thiol ester dehydrase-isomerase"/>
    <property type="match status" value="1"/>
</dbReference>
<dbReference type="Pfam" id="PF20789">
    <property type="entry name" value="4HBT_3C"/>
    <property type="match status" value="1"/>
</dbReference>
<comment type="caution">
    <text evidence="4">The sequence shown here is derived from an EMBL/GenBank/DDBJ whole genome shotgun (WGS) entry which is preliminary data.</text>
</comment>
<feature type="region of interest" description="Disordered" evidence="1">
    <location>
        <begin position="1"/>
        <end position="26"/>
    </location>
</feature>
<dbReference type="InterPro" id="IPR049450">
    <property type="entry name" value="ACOT8-like_C"/>
</dbReference>
<name>A0A4Q7V1C8_PSEST</name>
<keyword evidence="5" id="KW-1185">Reference proteome</keyword>
<evidence type="ECO:0000259" key="2">
    <source>
        <dbReference type="Pfam" id="PF13622"/>
    </source>
</evidence>
<dbReference type="AlphaFoldDB" id="A0A4Q7V1C8"/>
<dbReference type="Pfam" id="PF13622">
    <property type="entry name" value="4HBT_3"/>
    <property type="match status" value="1"/>
</dbReference>
<dbReference type="OrthoDB" id="1413770at2"/>
<reference evidence="4 5" key="1">
    <citation type="submission" date="2019-02" db="EMBL/GenBank/DDBJ databases">
        <title>Sequencing the genomes of 1000 actinobacteria strains.</title>
        <authorList>
            <person name="Klenk H.-P."/>
        </authorList>
    </citation>
    <scope>NUCLEOTIDE SEQUENCE [LARGE SCALE GENOMIC DNA]</scope>
    <source>
        <strain evidence="4 5">DSM 45779</strain>
    </source>
</reference>
<feature type="domain" description="Acyl-CoA thioesterase-like C-terminal" evidence="3">
    <location>
        <begin position="152"/>
        <end position="276"/>
    </location>
</feature>
<evidence type="ECO:0000256" key="1">
    <source>
        <dbReference type="SAM" id="MobiDB-lite"/>
    </source>
</evidence>
<evidence type="ECO:0000259" key="3">
    <source>
        <dbReference type="Pfam" id="PF20789"/>
    </source>
</evidence>
<dbReference type="InterPro" id="IPR049449">
    <property type="entry name" value="TesB_ACOT8-like_N"/>
</dbReference>
<dbReference type="Gene3D" id="2.40.160.210">
    <property type="entry name" value="Acyl-CoA thioesterase, double hotdog domain"/>
    <property type="match status" value="1"/>
</dbReference>
<evidence type="ECO:0000313" key="4">
    <source>
        <dbReference type="EMBL" id="RZT86359.1"/>
    </source>
</evidence>
<proteinExistence type="predicted"/>
<sequence length="280" mass="29802">MSDLQPFYLPLPSPEGTADAARDDEAGTERFEATFSTTGPWFADAQHGGPPSALLVRALERVEPSRADAPPAMLARITVEVLGAVPAGPVEVRAGVERSGRTIEMLYATMSAGGRDVLKARAWRLARGDTAAQQTGLAPSLPGLDHATVRTERPEGWLPGFMDAVEWAWLDGWLAEAGPGRAWIRPRVAIVDGEQASPLQNMMIAADSANGLAAPLDVREWLFVNTELTVHLHRDPVAGWTGVEASTVVGPFGVGTVSANLFDGDGHVGRISQALTIRSR</sequence>
<accession>A0A4Q7V1C8</accession>
<protein>
    <submittedName>
        <fullName evidence="4">Thioesterase superfamily protein</fullName>
    </submittedName>
</protein>
<evidence type="ECO:0000313" key="5">
    <source>
        <dbReference type="Proteomes" id="UP000291591"/>
    </source>
</evidence>
<dbReference type="EMBL" id="SHKL01000001">
    <property type="protein sequence ID" value="RZT86359.1"/>
    <property type="molecule type" value="Genomic_DNA"/>
</dbReference>
<dbReference type="InterPro" id="IPR029069">
    <property type="entry name" value="HotDog_dom_sf"/>
</dbReference>
<dbReference type="Proteomes" id="UP000291591">
    <property type="component" value="Unassembled WGS sequence"/>
</dbReference>
<gene>
    <name evidence="4" type="ORF">EV383_3252</name>
</gene>
<feature type="domain" description="Acyl-CoA thioesterase-like N-terminal HotDog" evidence="2">
    <location>
        <begin position="38"/>
        <end position="124"/>
    </location>
</feature>
<dbReference type="InterPro" id="IPR042171">
    <property type="entry name" value="Acyl-CoA_hotdog"/>
</dbReference>
<dbReference type="RefSeq" id="WP_130290671.1">
    <property type="nucleotide sequence ID" value="NZ_SHKL01000001.1"/>
</dbReference>
<organism evidence="4 5">
    <name type="scientific">Pseudonocardia sediminis</name>
    <dbReference type="NCBI Taxonomy" id="1397368"/>
    <lineage>
        <taxon>Bacteria</taxon>
        <taxon>Bacillati</taxon>
        <taxon>Actinomycetota</taxon>
        <taxon>Actinomycetes</taxon>
        <taxon>Pseudonocardiales</taxon>
        <taxon>Pseudonocardiaceae</taxon>
        <taxon>Pseudonocardia</taxon>
    </lineage>
</organism>